<organism evidence="2 3">
    <name type="scientific">Candidatus Nitrosotalea okcheonensis</name>
    <dbReference type="NCBI Taxonomy" id="1903276"/>
    <lineage>
        <taxon>Archaea</taxon>
        <taxon>Nitrososphaerota</taxon>
        <taxon>Nitrososphaeria</taxon>
        <taxon>Nitrosotaleales</taxon>
        <taxon>Nitrosotaleaceae</taxon>
        <taxon>Nitrosotalea</taxon>
    </lineage>
</organism>
<accession>A0A2H1FEH6</accession>
<dbReference type="Proteomes" id="UP000230607">
    <property type="component" value="Chromosome 1"/>
</dbReference>
<evidence type="ECO:0000256" key="1">
    <source>
        <dbReference type="SAM" id="MobiDB-lite"/>
    </source>
</evidence>
<evidence type="ECO:0000313" key="3">
    <source>
        <dbReference type="Proteomes" id="UP000230607"/>
    </source>
</evidence>
<protein>
    <submittedName>
        <fullName evidence="2">Uncharacterized protein</fullName>
    </submittedName>
</protein>
<feature type="compositionally biased region" description="Basic and acidic residues" evidence="1">
    <location>
        <begin position="20"/>
        <end position="29"/>
    </location>
</feature>
<feature type="region of interest" description="Disordered" evidence="1">
    <location>
        <begin position="17"/>
        <end position="46"/>
    </location>
</feature>
<sequence>MPCYLCTKIQLSNKCQVSQAERRPPRDQKQGSGYAQACRGSNPLPGVPIFSLNSSRLIF</sequence>
<evidence type="ECO:0000313" key="2">
    <source>
        <dbReference type="EMBL" id="SMH71155.1"/>
    </source>
</evidence>
<keyword evidence="3" id="KW-1185">Reference proteome</keyword>
<proteinExistence type="predicted"/>
<gene>
    <name evidence="2" type="ORF">NCS_10962</name>
</gene>
<dbReference type="EMBL" id="LT841358">
    <property type="protein sequence ID" value="SMH71155.1"/>
    <property type="molecule type" value="Genomic_DNA"/>
</dbReference>
<name>A0A2H1FEH6_9ARCH</name>
<dbReference type="AlphaFoldDB" id="A0A2H1FEH6"/>
<reference evidence="3" key="1">
    <citation type="submission" date="2017-03" db="EMBL/GenBank/DDBJ databases">
        <authorList>
            <person name="Herbold C."/>
        </authorList>
    </citation>
    <scope>NUCLEOTIDE SEQUENCE [LARGE SCALE GENOMIC DNA]</scope>
</reference>